<gene>
    <name evidence="2" type="ORF">CEXT_38941</name>
</gene>
<dbReference type="AlphaFoldDB" id="A0AAV4NZQ1"/>
<comment type="caution">
    <text evidence="2">The sequence shown here is derived from an EMBL/GenBank/DDBJ whole genome shotgun (WGS) entry which is preliminary data.</text>
</comment>
<dbReference type="EMBL" id="BPLR01021481">
    <property type="protein sequence ID" value="GIX90223.1"/>
    <property type="molecule type" value="Genomic_DNA"/>
</dbReference>
<organism evidence="2 3">
    <name type="scientific">Caerostris extrusa</name>
    <name type="common">Bark spider</name>
    <name type="synonym">Caerostris bankana</name>
    <dbReference type="NCBI Taxonomy" id="172846"/>
    <lineage>
        <taxon>Eukaryota</taxon>
        <taxon>Metazoa</taxon>
        <taxon>Ecdysozoa</taxon>
        <taxon>Arthropoda</taxon>
        <taxon>Chelicerata</taxon>
        <taxon>Arachnida</taxon>
        <taxon>Araneae</taxon>
        <taxon>Araneomorphae</taxon>
        <taxon>Entelegynae</taxon>
        <taxon>Araneoidea</taxon>
        <taxon>Araneidae</taxon>
        <taxon>Caerostris</taxon>
    </lineage>
</organism>
<evidence type="ECO:0000313" key="2">
    <source>
        <dbReference type="EMBL" id="GIX90223.1"/>
    </source>
</evidence>
<accession>A0AAV4NZQ1</accession>
<dbReference type="Proteomes" id="UP001054945">
    <property type="component" value="Unassembled WGS sequence"/>
</dbReference>
<reference evidence="2 3" key="1">
    <citation type="submission" date="2021-06" db="EMBL/GenBank/DDBJ databases">
        <title>Caerostris extrusa draft genome.</title>
        <authorList>
            <person name="Kono N."/>
            <person name="Arakawa K."/>
        </authorList>
    </citation>
    <scope>NUCLEOTIDE SEQUENCE [LARGE SCALE GENOMIC DNA]</scope>
</reference>
<keyword evidence="3" id="KW-1185">Reference proteome</keyword>
<evidence type="ECO:0000313" key="3">
    <source>
        <dbReference type="Proteomes" id="UP001054945"/>
    </source>
</evidence>
<sequence length="89" mass="9460">MPTISSSGPLSLGSKQGRRVVGDGSNTGNNTITANAVCGGYPQIDRNPTAARSIGGKQRHNRKGLSTTAPEMRLCGEERRERFGCVGQW</sequence>
<feature type="region of interest" description="Disordered" evidence="1">
    <location>
        <begin position="1"/>
        <end position="69"/>
    </location>
</feature>
<name>A0AAV4NZQ1_CAEEX</name>
<feature type="compositionally biased region" description="Polar residues" evidence="1">
    <location>
        <begin position="24"/>
        <end position="34"/>
    </location>
</feature>
<proteinExistence type="predicted"/>
<evidence type="ECO:0000256" key="1">
    <source>
        <dbReference type="SAM" id="MobiDB-lite"/>
    </source>
</evidence>
<protein>
    <submittedName>
        <fullName evidence="2">Uncharacterized protein</fullName>
    </submittedName>
</protein>